<keyword evidence="6 8" id="KW-0472">Membrane</keyword>
<evidence type="ECO:0000256" key="4">
    <source>
        <dbReference type="ARBA" id="ARBA00022692"/>
    </source>
</evidence>
<dbReference type="InterPro" id="IPR003663">
    <property type="entry name" value="Sugar/inositol_transpt"/>
</dbReference>
<organism evidence="10 11">
    <name type="scientific">Stereocaulon virgatum</name>
    <dbReference type="NCBI Taxonomy" id="373712"/>
    <lineage>
        <taxon>Eukaryota</taxon>
        <taxon>Fungi</taxon>
        <taxon>Dikarya</taxon>
        <taxon>Ascomycota</taxon>
        <taxon>Pezizomycotina</taxon>
        <taxon>Lecanoromycetes</taxon>
        <taxon>OSLEUM clade</taxon>
        <taxon>Lecanoromycetidae</taxon>
        <taxon>Lecanorales</taxon>
        <taxon>Lecanorineae</taxon>
        <taxon>Stereocaulaceae</taxon>
        <taxon>Stereocaulon</taxon>
    </lineage>
</organism>
<comment type="similarity">
    <text evidence="2 7">Belongs to the major facilitator superfamily. Sugar transporter (TC 2.A.1.1) family.</text>
</comment>
<evidence type="ECO:0000313" key="10">
    <source>
        <dbReference type="EMBL" id="KAL2046391.1"/>
    </source>
</evidence>
<dbReference type="Pfam" id="PF00083">
    <property type="entry name" value="Sugar_tr"/>
    <property type="match status" value="1"/>
</dbReference>
<name>A0ABR4ALL2_9LECA</name>
<dbReference type="EMBL" id="JBEFKJ010000004">
    <property type="protein sequence ID" value="KAL2046391.1"/>
    <property type="molecule type" value="Genomic_DNA"/>
</dbReference>
<evidence type="ECO:0000256" key="2">
    <source>
        <dbReference type="ARBA" id="ARBA00010992"/>
    </source>
</evidence>
<sequence>MSSTSGIDRPSRLYRSTHPSRYLIFTLVISVGGFLNGYDTGAIGAITTMPQFTMVFGELSPILRGFIVSFLLLMGATPGFFAGQLADRFGHLRVVSVGALTFCVGSALEGGSINLCMLLVGRALAGIGEGLWLTNVSIYITEIAPRARRGMLVSLPQFMATAGICAGYFTCYGTIHIASSISWRLPFILAAIMGIGLSIGCLYLPGSPRWLLLHDRRDDALRELERLKLSRAEVEKDILSTAKQDQSKVSMWQGLSVLFHREYRAKTALGLFILGMIQLCGIDGVLYYAPILFVQAGLPGGTASFLASGLSAILMLAISIPATIYADSWGRRTSVIVGGIGLAGCMYIIGCLYATGSIHVTGGAGRWFVIVLIFLFALLYVSTWGIVGKIYASEIQSPRTRGAANSIAQGLNFLTNWLVAFATPIFLAHSAYGAYFLFGTLSTFTVIVLTIWMPETRGKSLEAIQQSNPELRDITSARQRLTSLVHRSVH</sequence>
<evidence type="ECO:0000256" key="5">
    <source>
        <dbReference type="ARBA" id="ARBA00022989"/>
    </source>
</evidence>
<feature type="transmembrane region" description="Helical" evidence="8">
    <location>
        <begin position="367"/>
        <end position="387"/>
    </location>
</feature>
<evidence type="ECO:0000256" key="1">
    <source>
        <dbReference type="ARBA" id="ARBA00004141"/>
    </source>
</evidence>
<dbReference type="PANTHER" id="PTHR48022">
    <property type="entry name" value="PLASTIDIC GLUCOSE TRANSPORTER 4"/>
    <property type="match status" value="1"/>
</dbReference>
<keyword evidence="4 8" id="KW-0812">Transmembrane</keyword>
<feature type="transmembrane region" description="Helical" evidence="8">
    <location>
        <begin position="407"/>
        <end position="427"/>
    </location>
</feature>
<dbReference type="PANTHER" id="PTHR48022:SF2">
    <property type="entry name" value="PLASTIDIC GLUCOSE TRANSPORTER 4"/>
    <property type="match status" value="1"/>
</dbReference>
<dbReference type="Proteomes" id="UP001590950">
    <property type="component" value="Unassembled WGS sequence"/>
</dbReference>
<evidence type="ECO:0000256" key="7">
    <source>
        <dbReference type="RuleBase" id="RU003346"/>
    </source>
</evidence>
<protein>
    <recommendedName>
        <fullName evidence="9">Major facilitator superfamily (MFS) profile domain-containing protein</fullName>
    </recommendedName>
</protein>
<accession>A0ABR4ALL2</accession>
<keyword evidence="5 8" id="KW-1133">Transmembrane helix</keyword>
<feature type="domain" description="Major facilitator superfamily (MFS) profile" evidence="9">
    <location>
        <begin position="25"/>
        <end position="457"/>
    </location>
</feature>
<feature type="transmembrane region" description="Helical" evidence="8">
    <location>
        <begin position="333"/>
        <end position="355"/>
    </location>
</feature>
<feature type="transmembrane region" description="Helical" evidence="8">
    <location>
        <begin position="21"/>
        <end position="38"/>
    </location>
</feature>
<feature type="transmembrane region" description="Helical" evidence="8">
    <location>
        <begin position="94"/>
        <end position="113"/>
    </location>
</feature>
<evidence type="ECO:0000259" key="9">
    <source>
        <dbReference type="PROSITE" id="PS50850"/>
    </source>
</evidence>
<feature type="transmembrane region" description="Helical" evidence="8">
    <location>
        <begin position="119"/>
        <end position="140"/>
    </location>
</feature>
<feature type="transmembrane region" description="Helical" evidence="8">
    <location>
        <begin position="268"/>
        <end position="293"/>
    </location>
</feature>
<keyword evidence="3 7" id="KW-0813">Transport</keyword>
<proteinExistence type="inferred from homology"/>
<dbReference type="PROSITE" id="PS00217">
    <property type="entry name" value="SUGAR_TRANSPORT_2"/>
    <property type="match status" value="1"/>
</dbReference>
<dbReference type="InterPro" id="IPR050360">
    <property type="entry name" value="MFS_Sugar_Transporters"/>
</dbReference>
<dbReference type="InterPro" id="IPR020846">
    <property type="entry name" value="MFS_dom"/>
</dbReference>
<dbReference type="SUPFAM" id="SSF103473">
    <property type="entry name" value="MFS general substrate transporter"/>
    <property type="match status" value="1"/>
</dbReference>
<dbReference type="InterPro" id="IPR005829">
    <property type="entry name" value="Sugar_transporter_CS"/>
</dbReference>
<evidence type="ECO:0000256" key="8">
    <source>
        <dbReference type="SAM" id="Phobius"/>
    </source>
</evidence>
<dbReference type="Gene3D" id="1.20.1250.20">
    <property type="entry name" value="MFS general substrate transporter like domains"/>
    <property type="match status" value="1"/>
</dbReference>
<feature type="transmembrane region" description="Helical" evidence="8">
    <location>
        <begin position="152"/>
        <end position="175"/>
    </location>
</feature>
<feature type="transmembrane region" description="Helical" evidence="8">
    <location>
        <begin position="62"/>
        <end position="82"/>
    </location>
</feature>
<evidence type="ECO:0000256" key="6">
    <source>
        <dbReference type="ARBA" id="ARBA00023136"/>
    </source>
</evidence>
<comment type="subcellular location">
    <subcellularLocation>
        <location evidence="1">Membrane</location>
        <topology evidence="1">Multi-pass membrane protein</topology>
    </subcellularLocation>
</comment>
<dbReference type="NCBIfam" id="TIGR00879">
    <property type="entry name" value="SP"/>
    <property type="match status" value="1"/>
</dbReference>
<feature type="transmembrane region" description="Helical" evidence="8">
    <location>
        <begin position="305"/>
        <end position="326"/>
    </location>
</feature>
<evidence type="ECO:0000313" key="11">
    <source>
        <dbReference type="Proteomes" id="UP001590950"/>
    </source>
</evidence>
<feature type="transmembrane region" description="Helical" evidence="8">
    <location>
        <begin position="433"/>
        <end position="452"/>
    </location>
</feature>
<dbReference type="PROSITE" id="PS50850">
    <property type="entry name" value="MFS"/>
    <property type="match status" value="1"/>
</dbReference>
<feature type="transmembrane region" description="Helical" evidence="8">
    <location>
        <begin position="181"/>
        <end position="204"/>
    </location>
</feature>
<keyword evidence="11" id="KW-1185">Reference proteome</keyword>
<evidence type="ECO:0000256" key="3">
    <source>
        <dbReference type="ARBA" id="ARBA00022448"/>
    </source>
</evidence>
<dbReference type="PRINTS" id="PR00171">
    <property type="entry name" value="SUGRTRNSPORT"/>
</dbReference>
<gene>
    <name evidence="10" type="ORF">N7G274_001838</name>
</gene>
<dbReference type="InterPro" id="IPR036259">
    <property type="entry name" value="MFS_trans_sf"/>
</dbReference>
<dbReference type="InterPro" id="IPR005828">
    <property type="entry name" value="MFS_sugar_transport-like"/>
</dbReference>
<comment type="caution">
    <text evidence="10">The sequence shown here is derived from an EMBL/GenBank/DDBJ whole genome shotgun (WGS) entry which is preliminary data.</text>
</comment>
<reference evidence="10 11" key="1">
    <citation type="submission" date="2024-09" db="EMBL/GenBank/DDBJ databases">
        <title>Rethinking Asexuality: The Enigmatic Case of Functional Sexual Genes in Lepraria (Stereocaulaceae).</title>
        <authorList>
            <person name="Doellman M."/>
            <person name="Sun Y."/>
            <person name="Barcenas-Pena A."/>
            <person name="Lumbsch H.T."/>
            <person name="Grewe F."/>
        </authorList>
    </citation>
    <scope>NUCLEOTIDE SEQUENCE [LARGE SCALE GENOMIC DNA]</scope>
    <source>
        <strain evidence="10 11">Mercado 3170</strain>
    </source>
</reference>